<dbReference type="EMBL" id="QFFJ01000002">
    <property type="protein sequence ID" value="RBL88420.1"/>
    <property type="molecule type" value="Genomic_DNA"/>
</dbReference>
<feature type="chain" id="PRO_5016844516" description="DUF4595 domain-containing protein" evidence="1">
    <location>
        <begin position="24"/>
        <end position="274"/>
    </location>
</feature>
<proteinExistence type="predicted"/>
<evidence type="ECO:0000313" key="2">
    <source>
        <dbReference type="EMBL" id="RBL88420.1"/>
    </source>
</evidence>
<keyword evidence="3" id="KW-1185">Reference proteome</keyword>
<keyword evidence="1" id="KW-0732">Signal</keyword>
<reference evidence="2 3" key="1">
    <citation type="submission" date="2018-05" db="EMBL/GenBank/DDBJ databases">
        <title>Chitinophaga sp. K3CV102501T nov., isolated from isolated from a monsoon evergreen broad-leaved forest soil.</title>
        <authorList>
            <person name="Lv Y."/>
        </authorList>
    </citation>
    <scope>NUCLEOTIDE SEQUENCE [LARGE SCALE GENOMIC DNA]</scope>
    <source>
        <strain evidence="2 3">GDMCC 1.1325</strain>
    </source>
</reference>
<organism evidence="2 3">
    <name type="scientific">Chitinophaga flava</name>
    <dbReference type="NCBI Taxonomy" id="2259036"/>
    <lineage>
        <taxon>Bacteria</taxon>
        <taxon>Pseudomonadati</taxon>
        <taxon>Bacteroidota</taxon>
        <taxon>Chitinophagia</taxon>
        <taxon>Chitinophagales</taxon>
        <taxon>Chitinophagaceae</taxon>
        <taxon>Chitinophaga</taxon>
    </lineage>
</organism>
<feature type="signal peptide" evidence="1">
    <location>
        <begin position="1"/>
        <end position="23"/>
    </location>
</feature>
<sequence>MKKNLFTLFCCSLLALLFLTRCQKPYPSAPCLPPVKLSKITGLMPYHADTLHFTYNALGNPTAILRSFVSTGYPNQLFRYDKHNRLAVVIGAYDTPYYIYEFARKFVYDNAGRIIRDTGFVFGRYNPEGEPIIKTGDTIWIHHFTYDYKNRINKEIAIQLYHHQPAVKTTREFYYNADGNLYKVHRTEEELPPLCNTNCVTASDEYFEYDNNINFHQLHPIWQFIDRDYSRNNPFKATTYNNFGLPVKLGPPSHGQEYQIFDNQIRQAELHYQY</sequence>
<evidence type="ECO:0000313" key="3">
    <source>
        <dbReference type="Proteomes" id="UP000253410"/>
    </source>
</evidence>
<dbReference type="Proteomes" id="UP000253410">
    <property type="component" value="Unassembled WGS sequence"/>
</dbReference>
<accession>A0A365XQL3</accession>
<evidence type="ECO:0000256" key="1">
    <source>
        <dbReference type="SAM" id="SignalP"/>
    </source>
</evidence>
<dbReference type="AlphaFoldDB" id="A0A365XQL3"/>
<gene>
    <name evidence="2" type="ORF">DF182_17670</name>
</gene>
<evidence type="ECO:0008006" key="4">
    <source>
        <dbReference type="Google" id="ProtNLM"/>
    </source>
</evidence>
<dbReference type="RefSeq" id="WP_113617163.1">
    <property type="nucleotide sequence ID" value="NZ_QFFJ01000002.1"/>
</dbReference>
<name>A0A365XQL3_9BACT</name>
<dbReference type="OrthoDB" id="636957at2"/>
<protein>
    <recommendedName>
        <fullName evidence="4">DUF4595 domain-containing protein</fullName>
    </recommendedName>
</protein>
<comment type="caution">
    <text evidence="2">The sequence shown here is derived from an EMBL/GenBank/DDBJ whole genome shotgun (WGS) entry which is preliminary data.</text>
</comment>